<dbReference type="GO" id="GO:0016042">
    <property type="term" value="P:lipid catabolic process"/>
    <property type="evidence" value="ECO:0007669"/>
    <property type="project" value="UniProtKB-KW"/>
</dbReference>
<evidence type="ECO:0000256" key="19">
    <source>
        <dbReference type="PIRSR" id="PIRSR603187-2"/>
    </source>
</evidence>
<evidence type="ECO:0000256" key="6">
    <source>
        <dbReference type="ARBA" id="ARBA00013278"/>
    </source>
</evidence>
<feature type="signal peptide" evidence="20">
    <location>
        <begin position="1"/>
        <end position="20"/>
    </location>
</feature>
<keyword evidence="11 20" id="KW-0732">Signal</keyword>
<evidence type="ECO:0000256" key="18">
    <source>
        <dbReference type="PIRSR" id="PIRSR603187-1"/>
    </source>
</evidence>
<keyword evidence="8" id="KW-1134">Transmembrane beta strand</keyword>
<comment type="caution">
    <text evidence="21">The sequence shown here is derived from an EMBL/GenBank/DDBJ whole genome shotgun (WGS) entry which is preliminary data.</text>
</comment>
<feature type="binding site" description="in dimeric form" evidence="19">
    <location>
        <position position="186"/>
    </location>
    <ligand>
        <name>Ca(2+)</name>
        <dbReference type="ChEBI" id="CHEBI:29108"/>
        <label>1</label>
    </ligand>
</feature>
<comment type="catalytic activity">
    <reaction evidence="1 20">
        <text>a 1,2-diacyl-sn-glycero-3-phosphocholine + H2O = a 2-acyl-sn-glycero-3-phosphocholine + a fatty acid + H(+)</text>
        <dbReference type="Rhea" id="RHEA:18689"/>
        <dbReference type="ChEBI" id="CHEBI:15377"/>
        <dbReference type="ChEBI" id="CHEBI:15378"/>
        <dbReference type="ChEBI" id="CHEBI:28868"/>
        <dbReference type="ChEBI" id="CHEBI:57643"/>
        <dbReference type="ChEBI" id="CHEBI:57875"/>
        <dbReference type="EC" id="3.1.1.32"/>
    </reaction>
</comment>
<feature type="binding site" description="in dimeric form" evidence="19">
    <location>
        <position position="126"/>
    </location>
    <ligand>
        <name>Ca(2+)</name>
        <dbReference type="ChEBI" id="CHEBI:29108"/>
        <label>1</label>
    </ligand>
</feature>
<keyword evidence="15 20" id="KW-0443">Lipid metabolism</keyword>
<evidence type="ECO:0000256" key="3">
    <source>
        <dbReference type="ARBA" id="ARBA00010525"/>
    </source>
</evidence>
<proteinExistence type="inferred from homology"/>
<dbReference type="InterPro" id="IPR036541">
    <property type="entry name" value="PLipase_A1_sf"/>
</dbReference>
<evidence type="ECO:0000256" key="11">
    <source>
        <dbReference type="ARBA" id="ARBA00022729"/>
    </source>
</evidence>
<keyword evidence="12 20" id="KW-0378">Hydrolase</keyword>
<dbReference type="PANTHER" id="PTHR40457:SF1">
    <property type="entry name" value="PHOSPHOLIPASE A1"/>
    <property type="match status" value="1"/>
</dbReference>
<protein>
    <recommendedName>
        <fullName evidence="7 20">Phospholipase A1</fullName>
        <ecNumber evidence="5 20">3.1.1.32</ecNumber>
        <ecNumber evidence="6 20">3.1.1.4</ecNumber>
    </recommendedName>
    <alternativeName>
        <fullName evidence="20">Phosphatidylcholine 1-acylhydrolase</fullName>
    </alternativeName>
</protein>
<feature type="active site" description="Proton acceptor" evidence="18">
    <location>
        <position position="176"/>
    </location>
</feature>
<evidence type="ECO:0000256" key="9">
    <source>
        <dbReference type="ARBA" id="ARBA00022692"/>
    </source>
</evidence>
<feature type="binding site" description="in dimeric form" evidence="19">
    <location>
        <position position="181"/>
    </location>
    <ligand>
        <name>Ca(2+)</name>
        <dbReference type="ChEBI" id="CHEBI:29108"/>
        <label>1</label>
    </ligand>
</feature>
<name>A0A6C8GFR5_SALET</name>
<feature type="active site" description="Nucleophile" evidence="18">
    <location>
        <position position="178"/>
    </location>
</feature>
<comment type="catalytic activity">
    <reaction evidence="2 20">
        <text>a 1,2-diacyl-sn-glycero-3-phosphocholine + H2O = a 1-acyl-sn-glycero-3-phosphocholine + a fatty acid + H(+)</text>
        <dbReference type="Rhea" id="RHEA:15801"/>
        <dbReference type="ChEBI" id="CHEBI:15377"/>
        <dbReference type="ChEBI" id="CHEBI:15378"/>
        <dbReference type="ChEBI" id="CHEBI:28868"/>
        <dbReference type="ChEBI" id="CHEBI:57643"/>
        <dbReference type="ChEBI" id="CHEBI:58168"/>
        <dbReference type="EC" id="3.1.1.4"/>
    </reaction>
</comment>
<evidence type="ECO:0000256" key="13">
    <source>
        <dbReference type="ARBA" id="ARBA00022837"/>
    </source>
</evidence>
<evidence type="ECO:0000256" key="1">
    <source>
        <dbReference type="ARBA" id="ARBA00000111"/>
    </source>
</evidence>
<keyword evidence="10 19" id="KW-0479">Metal-binding</keyword>
<dbReference type="GO" id="GO:0005509">
    <property type="term" value="F:calcium ion binding"/>
    <property type="evidence" value="ECO:0007669"/>
    <property type="project" value="TreeGrafter"/>
</dbReference>
<dbReference type="SUPFAM" id="SSF56931">
    <property type="entry name" value="Outer membrane phospholipase A (OMPLA)"/>
    <property type="match status" value="2"/>
</dbReference>
<dbReference type="PRINTS" id="PR01486">
    <property type="entry name" value="PHPHLIPASEA1"/>
</dbReference>
<evidence type="ECO:0000256" key="16">
    <source>
        <dbReference type="ARBA" id="ARBA00023136"/>
    </source>
</evidence>
<comment type="subunit">
    <text evidence="4 20">Homodimer; dimerization is reversible, and the dimeric form is the active one.</text>
</comment>
<reference evidence="21 22" key="1">
    <citation type="journal article" date="2011" name="BMC Genomics">
        <title>Genome sequencing reveals diversification of virulence factor content and possible host adaptation in distinct subpopulations of Salmonella enterica.</title>
        <authorList>
            <person name="den Bakker H.C."/>
            <person name="Moreno Switt A.I."/>
            <person name="Govoni G."/>
            <person name="Cummings C.A."/>
            <person name="Ranieri M.L."/>
            <person name="Degoricija L."/>
            <person name="Hoelzer K."/>
            <person name="Rodriguez-Rivera L.D."/>
            <person name="Brown S."/>
            <person name="Bolchacova E."/>
            <person name="Furtado M.R."/>
            <person name="Wiedmann M."/>
        </authorList>
    </citation>
    <scope>NUCLEOTIDE SEQUENCE [LARGE SCALE GENOMIC DNA]</scope>
    <source>
        <strain evidence="21 22">A4-669</strain>
    </source>
</reference>
<dbReference type="Proteomes" id="UP000004906">
    <property type="component" value="Unassembled WGS sequence"/>
</dbReference>
<dbReference type="GO" id="GO:0008970">
    <property type="term" value="F:phospholipase A1 activity"/>
    <property type="evidence" value="ECO:0007669"/>
    <property type="project" value="UniProtKB-EC"/>
</dbReference>
<dbReference type="EMBL" id="AFCI01001810">
    <property type="protein sequence ID" value="EHC29791.1"/>
    <property type="molecule type" value="Genomic_DNA"/>
</dbReference>
<accession>A0A6C8GFR5</accession>
<comment type="subcellular location">
    <subcellularLocation>
        <location evidence="20">Cell outer membrane</location>
        <topology evidence="20">Multi-pass membrane protein</topology>
    </subcellularLocation>
    <text evidence="20">One of the very few enzymes located there.</text>
</comment>
<evidence type="ECO:0000256" key="4">
    <source>
        <dbReference type="ARBA" id="ARBA00011702"/>
    </source>
</evidence>
<dbReference type="EC" id="3.1.1.32" evidence="5 20"/>
<gene>
    <name evidence="21" type="ORF">LTSEADE_5444</name>
</gene>
<dbReference type="EC" id="3.1.1.4" evidence="6 20"/>
<comment type="cofactor">
    <cofactor evidence="20">
        <name>Ca(2+)</name>
        <dbReference type="ChEBI" id="CHEBI:29108"/>
    </cofactor>
    <text evidence="20">Binds 1 Ca(2+) ion per monomer. In the dimeric form the Ca(2+) is bound by different amino acids with binding of each Ca(2+) shared with ligands coming from each monomer. The Ca(2+) ion may have a role in catalysis.</text>
</comment>
<evidence type="ECO:0000313" key="21">
    <source>
        <dbReference type="EMBL" id="EHC29791.1"/>
    </source>
</evidence>
<keyword evidence="17 20" id="KW-0998">Cell outer membrane</keyword>
<dbReference type="Pfam" id="PF02253">
    <property type="entry name" value="PLA1"/>
    <property type="match status" value="2"/>
</dbReference>
<feature type="chain" id="PRO_5025711736" description="Phospholipase A1" evidence="20">
    <location>
        <begin position="21"/>
        <end position="303"/>
    </location>
</feature>
<evidence type="ECO:0000256" key="2">
    <source>
        <dbReference type="ARBA" id="ARBA00001604"/>
    </source>
</evidence>
<dbReference type="InterPro" id="IPR003187">
    <property type="entry name" value="PLipase_A1"/>
</dbReference>
<evidence type="ECO:0000256" key="7">
    <source>
        <dbReference type="ARBA" id="ARBA00021726"/>
    </source>
</evidence>
<comment type="function">
    <text evidence="20">Hydrolysis of phosphatidylcholine with phospholipase A2 (EC 3.1.1.4) and phospholipase A1 (EC 3.1.1.32) activities.</text>
</comment>
<dbReference type="PANTHER" id="PTHR40457">
    <property type="entry name" value="PHOSPHOLIPASE A1"/>
    <property type="match status" value="1"/>
</dbReference>
<dbReference type="AlphaFoldDB" id="A0A6C8GFR5"/>
<evidence type="ECO:0000256" key="12">
    <source>
        <dbReference type="ARBA" id="ARBA00022801"/>
    </source>
</evidence>
<evidence type="ECO:0000256" key="17">
    <source>
        <dbReference type="ARBA" id="ARBA00023237"/>
    </source>
</evidence>
<evidence type="ECO:0000256" key="15">
    <source>
        <dbReference type="ARBA" id="ARBA00023098"/>
    </source>
</evidence>
<dbReference type="Gene3D" id="2.40.230.10">
    <property type="entry name" value="Phospholipase A1"/>
    <property type="match status" value="2"/>
</dbReference>
<organism evidence="21 22">
    <name type="scientific">Salmonella enterica subsp. enterica serovar Adelaide str. A4-669</name>
    <dbReference type="NCBI Taxonomy" id="913063"/>
    <lineage>
        <taxon>Bacteria</taxon>
        <taxon>Pseudomonadati</taxon>
        <taxon>Pseudomonadota</taxon>
        <taxon>Gammaproteobacteria</taxon>
        <taxon>Enterobacterales</taxon>
        <taxon>Enterobacteriaceae</taxon>
        <taxon>Salmonella</taxon>
    </lineage>
</organism>
<evidence type="ECO:0000313" key="22">
    <source>
        <dbReference type="Proteomes" id="UP000004906"/>
    </source>
</evidence>
<dbReference type="GO" id="GO:0004623">
    <property type="term" value="F:phospholipase A2 activity"/>
    <property type="evidence" value="ECO:0007669"/>
    <property type="project" value="UniProtKB-EC"/>
</dbReference>
<evidence type="ECO:0000256" key="10">
    <source>
        <dbReference type="ARBA" id="ARBA00022723"/>
    </source>
</evidence>
<keyword evidence="13 19" id="KW-0106">Calcium</keyword>
<feature type="binding site" description="in dimeric form" evidence="19">
    <location>
        <position position="218"/>
    </location>
    <ligand>
        <name>Ca(2+)</name>
        <dbReference type="ChEBI" id="CHEBI:29108"/>
        <label>1</label>
    </ligand>
</feature>
<evidence type="ECO:0000256" key="5">
    <source>
        <dbReference type="ARBA" id="ARBA00013179"/>
    </source>
</evidence>
<evidence type="ECO:0000256" key="8">
    <source>
        <dbReference type="ARBA" id="ARBA00022452"/>
    </source>
</evidence>
<keyword evidence="9" id="KW-0812">Transmembrane</keyword>
<comment type="similarity">
    <text evidence="3 20">Belongs to the phospholipase A1 family.</text>
</comment>
<keyword evidence="14 20" id="KW-0442">Lipid degradation</keyword>
<dbReference type="GO" id="GO:0009279">
    <property type="term" value="C:cell outer membrane"/>
    <property type="evidence" value="ECO:0007669"/>
    <property type="project" value="UniProtKB-SubCell"/>
</dbReference>
<evidence type="ECO:0000256" key="20">
    <source>
        <dbReference type="RuleBase" id="RU366027"/>
    </source>
</evidence>
<keyword evidence="16" id="KW-0472">Membrane</keyword>
<evidence type="ECO:0000256" key="14">
    <source>
        <dbReference type="ARBA" id="ARBA00022963"/>
    </source>
</evidence>
<dbReference type="CDD" id="cd00541">
    <property type="entry name" value="OMPLA"/>
    <property type="match status" value="1"/>
</dbReference>
<sequence length="303" mass="34622">MRAILRGLLPATLLPLAAYAQEATIKEVHDAPAVQGSIIANMLQEHDNPFTLYPYDTNYLIYTNTSDLNKEAISTYNWSENARKDEVKFQLSLAFPLWRGILGPNSVLGASYTQKSWWQLSNSKESSPFRETSETNYEPQLSFRETNYEPQLFLGFATDYRFAGWTLRDVEMGYNHDSNGRSDPTSRSWNRLYTRLMAENGNWLVEVKPWYVIGSTDDNPDITKYMGYYQLKIGYHLGEAVLSAKGQYNWNTGYGGAEVGLSYPVTKHVRLYTQVYSGYGESLIDYNFNQTRVGVGVMLNDIF</sequence>